<accession>A0A368LI92</accession>
<dbReference type="PROSITE" id="PS00595">
    <property type="entry name" value="AA_TRANSFER_CLASS_5"/>
    <property type="match status" value="1"/>
</dbReference>
<reference evidence="6 7" key="1">
    <citation type="journal article" date="2017" name="Elife">
        <title>Extensive horizontal gene transfer in cheese-associated bacteria.</title>
        <authorList>
            <person name="Bonham K.S."/>
            <person name="Wolfe B.E."/>
            <person name="Dutton R.J."/>
        </authorList>
    </citation>
    <scope>NUCLEOTIDE SEQUENCE [LARGE SCALE GENOMIC DNA]</scope>
    <source>
        <strain evidence="6 7">JB196</strain>
    </source>
</reference>
<dbReference type="EMBL" id="QPGL01000002">
    <property type="protein sequence ID" value="RCS70083.1"/>
    <property type="molecule type" value="Genomic_DNA"/>
</dbReference>
<comment type="cofactor">
    <cofactor evidence="1 4">
        <name>pyridoxal 5'-phosphate</name>
        <dbReference type="ChEBI" id="CHEBI:597326"/>
    </cofactor>
</comment>
<keyword evidence="6" id="KW-0032">Aminotransferase</keyword>
<keyword evidence="6" id="KW-0808">Transferase</keyword>
<evidence type="ECO:0000256" key="4">
    <source>
        <dbReference type="RuleBase" id="RU004504"/>
    </source>
</evidence>
<protein>
    <submittedName>
        <fullName evidence="6">Aminotransferase class V-fold PLP-dependent enzyme</fullName>
    </submittedName>
</protein>
<dbReference type="InterPro" id="IPR015424">
    <property type="entry name" value="PyrdxlP-dep_Trfase"/>
</dbReference>
<comment type="caution">
    <text evidence="6">The sequence shown here is derived from an EMBL/GenBank/DDBJ whole genome shotgun (WGS) entry which is preliminary data.</text>
</comment>
<evidence type="ECO:0000313" key="7">
    <source>
        <dbReference type="Proteomes" id="UP000252479"/>
    </source>
</evidence>
<dbReference type="Gene3D" id="3.90.1150.10">
    <property type="entry name" value="Aspartate Aminotransferase, domain 1"/>
    <property type="match status" value="1"/>
</dbReference>
<dbReference type="GeneID" id="303189540"/>
<dbReference type="SUPFAM" id="SSF53383">
    <property type="entry name" value="PLP-dependent transferases"/>
    <property type="match status" value="1"/>
</dbReference>
<feature type="domain" description="Aminotransferase class V" evidence="5">
    <location>
        <begin position="81"/>
        <end position="453"/>
    </location>
</feature>
<evidence type="ECO:0000313" key="6">
    <source>
        <dbReference type="EMBL" id="RCS70083.1"/>
    </source>
</evidence>
<dbReference type="AlphaFoldDB" id="A0A368LI92"/>
<gene>
    <name evidence="6" type="ORF">CIK83_11465</name>
</gene>
<dbReference type="Pfam" id="PF00266">
    <property type="entry name" value="Aminotran_5"/>
    <property type="match status" value="1"/>
</dbReference>
<dbReference type="Gene3D" id="3.40.640.10">
    <property type="entry name" value="Type I PLP-dependent aspartate aminotransferase-like (Major domain)"/>
    <property type="match status" value="1"/>
</dbReference>
<evidence type="ECO:0000256" key="3">
    <source>
        <dbReference type="RuleBase" id="RU004075"/>
    </source>
</evidence>
<keyword evidence="2" id="KW-0663">Pyridoxal phosphate</keyword>
<evidence type="ECO:0000256" key="2">
    <source>
        <dbReference type="ARBA" id="ARBA00022898"/>
    </source>
</evidence>
<evidence type="ECO:0000259" key="5">
    <source>
        <dbReference type="Pfam" id="PF00266"/>
    </source>
</evidence>
<dbReference type="RefSeq" id="WP_086959545.1">
    <property type="nucleotide sequence ID" value="NZ_FUKS01000013.1"/>
</dbReference>
<keyword evidence="7" id="KW-1185">Reference proteome</keyword>
<name>A0A368LI92_9VIBR</name>
<organism evidence="6 7">
    <name type="scientific">Vibrio casei</name>
    <dbReference type="NCBI Taxonomy" id="673372"/>
    <lineage>
        <taxon>Bacteria</taxon>
        <taxon>Pseudomonadati</taxon>
        <taxon>Pseudomonadota</taxon>
        <taxon>Gammaproteobacteria</taxon>
        <taxon>Vibrionales</taxon>
        <taxon>Vibrionaceae</taxon>
        <taxon>Vibrio</taxon>
    </lineage>
</organism>
<proteinExistence type="inferred from homology"/>
<dbReference type="PROSITE" id="PS51318">
    <property type="entry name" value="TAT"/>
    <property type="match status" value="1"/>
</dbReference>
<dbReference type="InterPro" id="IPR020578">
    <property type="entry name" value="Aminotrans_V_PyrdxlP_BS"/>
</dbReference>
<dbReference type="InterPro" id="IPR000192">
    <property type="entry name" value="Aminotrans_V_dom"/>
</dbReference>
<dbReference type="InterPro" id="IPR006311">
    <property type="entry name" value="TAT_signal"/>
</dbReference>
<dbReference type="PANTHER" id="PTHR43092">
    <property type="entry name" value="L-CYSTEINE DESULFHYDRASE"/>
    <property type="match status" value="1"/>
</dbReference>
<dbReference type="InterPro" id="IPR015422">
    <property type="entry name" value="PyrdxlP-dep_Trfase_small"/>
</dbReference>
<evidence type="ECO:0000256" key="1">
    <source>
        <dbReference type="ARBA" id="ARBA00001933"/>
    </source>
</evidence>
<comment type="similarity">
    <text evidence="3">Belongs to the class-V pyridoxal-phosphate-dependent aminotransferase family.</text>
</comment>
<dbReference type="InterPro" id="IPR015421">
    <property type="entry name" value="PyrdxlP-dep_Trfase_major"/>
</dbReference>
<dbReference type="Proteomes" id="UP000252479">
    <property type="component" value="Unassembled WGS sequence"/>
</dbReference>
<dbReference type="GO" id="GO:0008483">
    <property type="term" value="F:transaminase activity"/>
    <property type="evidence" value="ECO:0007669"/>
    <property type="project" value="UniProtKB-KW"/>
</dbReference>
<dbReference type="PANTHER" id="PTHR43092:SF6">
    <property type="entry name" value="BLR1280 PROTEIN"/>
    <property type="match status" value="1"/>
</dbReference>
<sequence length="467" mass="53032">MSERNSASKGINRRKFIQGSASFAVAAGLSSTAFSSKTEAANFRSDWKHKSHDKYDKKLWRKLRKEFVLKKSTVYMNTGTTGSMPKHVLEQYEDNNQAVARSPWDMEGKFGVFPYVSDMVEDIASGFGADPYEIILSRNTTDGMCTIINGLHFEQGDAILTTHHEHVAATSPLNVAKQRFGVDVIEVQLPVFTGSEDVTEDDYVDAFRTALNANSHVRLITFSHITYKTGTKLPAKRLCDLAKEYGIPTLIDGAHSIGMLDLDLHDIDCDFYAGSGHKWQCGPGATGILYVRDNANRLNNYWSDRTNPLWLINSSLSHADYLGMQVQMQYIGNDNYPAKQALADSCKMWDRIGRDKIEERVFELSYLFKSLLTQALPHAYQFSPNDDFISGISTFNPFELTDGDRLVEFRDRLRNEYGYIIRTTDFKLYKEDTVDSHALRISTHIYNDEDEVRGLVYAIKRLYNDMV</sequence>